<name>A0A9Q1ITH0_SYNKA</name>
<keyword evidence="3" id="KW-1185">Reference proteome</keyword>
<comment type="caution">
    <text evidence="2">The sequence shown here is derived from an EMBL/GenBank/DDBJ whole genome shotgun (WGS) entry which is preliminary data.</text>
</comment>
<evidence type="ECO:0000256" key="1">
    <source>
        <dbReference type="SAM" id="MobiDB-lite"/>
    </source>
</evidence>
<protein>
    <submittedName>
        <fullName evidence="2">Uncharacterized protein</fullName>
    </submittedName>
</protein>
<gene>
    <name evidence="2" type="ORF">SKAU_G00242410</name>
</gene>
<feature type="region of interest" description="Disordered" evidence="1">
    <location>
        <begin position="1"/>
        <end position="124"/>
    </location>
</feature>
<feature type="compositionally biased region" description="Basic and acidic residues" evidence="1">
    <location>
        <begin position="1"/>
        <end position="13"/>
    </location>
</feature>
<organism evidence="2 3">
    <name type="scientific">Synaphobranchus kaupii</name>
    <name type="common">Kaup's arrowtooth eel</name>
    <dbReference type="NCBI Taxonomy" id="118154"/>
    <lineage>
        <taxon>Eukaryota</taxon>
        <taxon>Metazoa</taxon>
        <taxon>Chordata</taxon>
        <taxon>Craniata</taxon>
        <taxon>Vertebrata</taxon>
        <taxon>Euteleostomi</taxon>
        <taxon>Actinopterygii</taxon>
        <taxon>Neopterygii</taxon>
        <taxon>Teleostei</taxon>
        <taxon>Anguilliformes</taxon>
        <taxon>Synaphobranchidae</taxon>
        <taxon>Synaphobranchus</taxon>
    </lineage>
</organism>
<dbReference type="AlphaFoldDB" id="A0A9Q1ITH0"/>
<feature type="compositionally biased region" description="Polar residues" evidence="1">
    <location>
        <begin position="46"/>
        <end position="57"/>
    </location>
</feature>
<reference evidence="2" key="1">
    <citation type="journal article" date="2023" name="Science">
        <title>Genome structures resolve the early diversification of teleost fishes.</title>
        <authorList>
            <person name="Parey E."/>
            <person name="Louis A."/>
            <person name="Montfort J."/>
            <person name="Bouchez O."/>
            <person name="Roques C."/>
            <person name="Iampietro C."/>
            <person name="Lluch J."/>
            <person name="Castinel A."/>
            <person name="Donnadieu C."/>
            <person name="Desvignes T."/>
            <person name="Floi Bucao C."/>
            <person name="Jouanno E."/>
            <person name="Wen M."/>
            <person name="Mejri S."/>
            <person name="Dirks R."/>
            <person name="Jansen H."/>
            <person name="Henkel C."/>
            <person name="Chen W.J."/>
            <person name="Zahm M."/>
            <person name="Cabau C."/>
            <person name="Klopp C."/>
            <person name="Thompson A.W."/>
            <person name="Robinson-Rechavi M."/>
            <person name="Braasch I."/>
            <person name="Lecointre G."/>
            <person name="Bobe J."/>
            <person name="Postlethwait J.H."/>
            <person name="Berthelot C."/>
            <person name="Roest Crollius H."/>
            <person name="Guiguen Y."/>
        </authorList>
    </citation>
    <scope>NUCLEOTIDE SEQUENCE</scope>
    <source>
        <strain evidence="2">WJC10195</strain>
    </source>
</reference>
<sequence>MEKGLSLAAERKASGNVPATATEELYTSKLSHRPALPPVPSKHGTHSSGPQGPSSANFPPFARQSAETRGALGPAGRRSGGRAEDRTQRWQAPGPRGSHCFGQKPGKPSHPRPPPPQALDGTSALPCCSAEIKTDDSSTRGACSTQSSFTAAVGMETPSQSSVYHMISGWPSLRWRIDVTGDTPHPDIKSCDVAMTTAR</sequence>
<proteinExistence type="predicted"/>
<dbReference type="EMBL" id="JAINUF010000008">
    <property type="protein sequence ID" value="KAJ8352765.1"/>
    <property type="molecule type" value="Genomic_DNA"/>
</dbReference>
<accession>A0A9Q1ITH0</accession>
<dbReference type="Proteomes" id="UP001152622">
    <property type="component" value="Chromosome 8"/>
</dbReference>
<evidence type="ECO:0000313" key="2">
    <source>
        <dbReference type="EMBL" id="KAJ8352765.1"/>
    </source>
</evidence>
<evidence type="ECO:0000313" key="3">
    <source>
        <dbReference type="Proteomes" id="UP001152622"/>
    </source>
</evidence>